<dbReference type="EC" id="5.6.2.4" evidence="9"/>
<dbReference type="CDD" id="cd18794">
    <property type="entry name" value="SF2_C_RecQ"/>
    <property type="match status" value="1"/>
</dbReference>
<comment type="catalytic activity">
    <reaction evidence="8">
        <text>Couples ATP hydrolysis with the unwinding of duplex DNA by translocating in the 3'-5' direction.</text>
        <dbReference type="EC" id="5.6.2.4"/>
    </reaction>
</comment>
<dbReference type="PANTHER" id="PTHR13710:SF105">
    <property type="entry name" value="ATP-DEPENDENT DNA HELICASE Q1"/>
    <property type="match status" value="1"/>
</dbReference>
<dbReference type="GO" id="GO:0004386">
    <property type="term" value="F:helicase activity"/>
    <property type="evidence" value="ECO:0007669"/>
    <property type="project" value="UniProtKB-KW"/>
</dbReference>
<dbReference type="PROSITE" id="PS00690">
    <property type="entry name" value="DEAH_ATP_HELICASE"/>
    <property type="match status" value="1"/>
</dbReference>
<evidence type="ECO:0000256" key="7">
    <source>
        <dbReference type="ARBA" id="ARBA00023235"/>
    </source>
</evidence>
<dbReference type="Pfam" id="PF00271">
    <property type="entry name" value="Helicase_C"/>
    <property type="match status" value="1"/>
</dbReference>
<evidence type="ECO:0000256" key="6">
    <source>
        <dbReference type="ARBA" id="ARBA00023125"/>
    </source>
</evidence>
<evidence type="ECO:0000259" key="11">
    <source>
        <dbReference type="PROSITE" id="PS51194"/>
    </source>
</evidence>
<keyword evidence="5" id="KW-0067">ATP-binding</keyword>
<dbReference type="NCBIfam" id="TIGR00614">
    <property type="entry name" value="recQ_fam"/>
    <property type="match status" value="1"/>
</dbReference>
<dbReference type="InterPro" id="IPR011545">
    <property type="entry name" value="DEAD/DEAH_box_helicase_dom"/>
</dbReference>
<dbReference type="PROSITE" id="PS51194">
    <property type="entry name" value="HELICASE_CTER"/>
    <property type="match status" value="1"/>
</dbReference>
<dbReference type="SMART" id="SM00490">
    <property type="entry name" value="HELICc"/>
    <property type="match status" value="1"/>
</dbReference>
<dbReference type="InterPro" id="IPR027417">
    <property type="entry name" value="P-loop_NTPase"/>
</dbReference>
<dbReference type="EMBL" id="JBBJCI010000347">
    <property type="protein sequence ID" value="KAK7234099.1"/>
    <property type="molecule type" value="Genomic_DNA"/>
</dbReference>
<dbReference type="InterPro" id="IPR014001">
    <property type="entry name" value="Helicase_ATP-bd"/>
</dbReference>
<evidence type="ECO:0000256" key="4">
    <source>
        <dbReference type="ARBA" id="ARBA00022806"/>
    </source>
</evidence>
<feature type="domain" description="Helicase C-terminal" evidence="11">
    <location>
        <begin position="294"/>
        <end position="440"/>
    </location>
</feature>
<comment type="caution">
    <text evidence="12">The sequence shown here is derived from an EMBL/GenBank/DDBJ whole genome shotgun (WGS) entry which is preliminary data.</text>
</comment>
<gene>
    <name evidence="12" type="primary">RECQL</name>
    <name evidence="12" type="ORF">SO694_00149011</name>
</gene>
<dbReference type="Gene3D" id="3.40.50.300">
    <property type="entry name" value="P-loop containing nucleotide triphosphate hydrolases"/>
    <property type="match status" value="2"/>
</dbReference>
<evidence type="ECO:0000256" key="8">
    <source>
        <dbReference type="ARBA" id="ARBA00034617"/>
    </source>
</evidence>
<dbReference type="InterPro" id="IPR004589">
    <property type="entry name" value="DNA_helicase_ATP-dep_RecQ"/>
</dbReference>
<evidence type="ECO:0000256" key="1">
    <source>
        <dbReference type="ARBA" id="ARBA00005446"/>
    </source>
</evidence>
<organism evidence="12 13">
    <name type="scientific">Aureococcus anophagefferens</name>
    <name type="common">Harmful bloom alga</name>
    <dbReference type="NCBI Taxonomy" id="44056"/>
    <lineage>
        <taxon>Eukaryota</taxon>
        <taxon>Sar</taxon>
        <taxon>Stramenopiles</taxon>
        <taxon>Ochrophyta</taxon>
        <taxon>Pelagophyceae</taxon>
        <taxon>Pelagomonadales</taxon>
        <taxon>Pelagomonadaceae</taxon>
        <taxon>Aureococcus</taxon>
    </lineage>
</organism>
<evidence type="ECO:0000256" key="2">
    <source>
        <dbReference type="ARBA" id="ARBA00022741"/>
    </source>
</evidence>
<name>A0ABR1FNK2_AURAN</name>
<accession>A0ABR1FNK2</accession>
<dbReference type="InterPro" id="IPR002464">
    <property type="entry name" value="DNA/RNA_helicase_DEAH_CS"/>
</dbReference>
<dbReference type="InterPro" id="IPR036388">
    <property type="entry name" value="WH-like_DNA-bd_sf"/>
</dbReference>
<evidence type="ECO:0000313" key="12">
    <source>
        <dbReference type="EMBL" id="KAK7234099.1"/>
    </source>
</evidence>
<evidence type="ECO:0000256" key="9">
    <source>
        <dbReference type="ARBA" id="ARBA00034808"/>
    </source>
</evidence>
<dbReference type="SMART" id="SM00487">
    <property type="entry name" value="DEXDc"/>
    <property type="match status" value="1"/>
</dbReference>
<reference evidence="12 13" key="1">
    <citation type="submission" date="2024-03" db="EMBL/GenBank/DDBJ databases">
        <title>Aureococcus anophagefferens CCMP1851 and Kratosvirus quantuckense: Draft genome of a second virus-susceptible host strain in the model system.</title>
        <authorList>
            <person name="Chase E."/>
            <person name="Truchon A.R."/>
            <person name="Schepens W."/>
            <person name="Wilhelm S.W."/>
        </authorList>
    </citation>
    <scope>NUCLEOTIDE SEQUENCE [LARGE SCALE GENOMIC DNA]</scope>
    <source>
        <strain evidence="12 13">CCMP1851</strain>
    </source>
</reference>
<sequence length="616" mass="65674">MADRLVEVEARLQSLLEERRRIDGLIAAAEEERDGLLEDAEEPVDEEELVEEDWSGGQAWDGAVDAALQRCALAAFRPLQREIINAALAGRDVFAVLRTGGGKSLCYQLPALAGPPATTVVVSPLVSLIEDQARACGDLGLRAVALTSASGRDALNAALKDLGEAATGAAEAAGRVVFVTPERVASSKRLLATLEKCEKAGRLARFVIDEAHCASAWGHDYRPDYAKLGSLRTAFPRVPILALTATATPRVLRDVEEILGLGRRTVRFRGKSDRPNLFFEVRRKPAAKDDAVAALAAFVDEVGRTATGVVYCLSQKECEDVSSGLRTRGLRAAPYHAGLPDESRSRVHDAWRRGSVAVVCATIAFGLGIDKPDVRYVAHFTCSKALESYYQEAGRAGRDGAPARCCLFYRAADLWRIFSLTATEASGAANGMAMACYCSSRGACRRKALAHALGDADPPARGDPALCCDACAASTTLARDDDGAALALAKAFAAEAIAAPRQRTAKALVDDVRKKAAKGTVAKRLSKEALEEFCGSLLVARVLALDLHFTAYSVVVYLKAGRHARALVDGSRSIDVALPDDDAARPAAKPKPQAAVIDLCADDDDDDPPPKRQRES</sequence>
<dbReference type="Pfam" id="PF00270">
    <property type="entry name" value="DEAD"/>
    <property type="match status" value="1"/>
</dbReference>
<evidence type="ECO:0000256" key="5">
    <source>
        <dbReference type="ARBA" id="ARBA00022840"/>
    </source>
</evidence>
<keyword evidence="7" id="KW-0413">Isomerase</keyword>
<dbReference type="InterPro" id="IPR001650">
    <property type="entry name" value="Helicase_C-like"/>
</dbReference>
<keyword evidence="6" id="KW-0238">DNA-binding</keyword>
<dbReference type="Gene3D" id="1.10.10.10">
    <property type="entry name" value="Winged helix-like DNA-binding domain superfamily/Winged helix DNA-binding domain"/>
    <property type="match status" value="1"/>
</dbReference>
<keyword evidence="13" id="KW-1185">Reference proteome</keyword>
<dbReference type="SUPFAM" id="SSF52540">
    <property type="entry name" value="P-loop containing nucleoside triphosphate hydrolases"/>
    <property type="match status" value="1"/>
</dbReference>
<evidence type="ECO:0000259" key="10">
    <source>
        <dbReference type="PROSITE" id="PS51192"/>
    </source>
</evidence>
<evidence type="ECO:0000256" key="3">
    <source>
        <dbReference type="ARBA" id="ARBA00022801"/>
    </source>
</evidence>
<keyword evidence="4 12" id="KW-0347">Helicase</keyword>
<dbReference type="PANTHER" id="PTHR13710">
    <property type="entry name" value="DNA HELICASE RECQ FAMILY MEMBER"/>
    <property type="match status" value="1"/>
</dbReference>
<dbReference type="PROSITE" id="PS51192">
    <property type="entry name" value="HELICASE_ATP_BIND_1"/>
    <property type="match status" value="1"/>
</dbReference>
<keyword evidence="3" id="KW-0378">Hydrolase</keyword>
<proteinExistence type="inferred from homology"/>
<feature type="domain" description="Helicase ATP-binding" evidence="10">
    <location>
        <begin position="84"/>
        <end position="265"/>
    </location>
</feature>
<comment type="similarity">
    <text evidence="1">Belongs to the helicase family. RecQ subfamily.</text>
</comment>
<dbReference type="Proteomes" id="UP001363151">
    <property type="component" value="Unassembled WGS sequence"/>
</dbReference>
<keyword evidence="2" id="KW-0547">Nucleotide-binding</keyword>
<evidence type="ECO:0000313" key="13">
    <source>
        <dbReference type="Proteomes" id="UP001363151"/>
    </source>
</evidence>
<protein>
    <recommendedName>
        <fullName evidence="9">DNA 3'-5' helicase</fullName>
        <ecNumber evidence="9">5.6.2.4</ecNumber>
    </recommendedName>
</protein>